<dbReference type="OrthoDB" id="95751at2"/>
<evidence type="ECO:0008006" key="3">
    <source>
        <dbReference type="Google" id="ProtNLM"/>
    </source>
</evidence>
<dbReference type="KEGG" id="amob:HG15A2_08800"/>
<organism evidence="1 2">
    <name type="scientific">Adhaeretor mobilis</name>
    <dbReference type="NCBI Taxonomy" id="1930276"/>
    <lineage>
        <taxon>Bacteria</taxon>
        <taxon>Pseudomonadati</taxon>
        <taxon>Planctomycetota</taxon>
        <taxon>Planctomycetia</taxon>
        <taxon>Pirellulales</taxon>
        <taxon>Lacipirellulaceae</taxon>
        <taxon>Adhaeretor</taxon>
    </lineage>
</organism>
<evidence type="ECO:0000313" key="2">
    <source>
        <dbReference type="Proteomes" id="UP000319852"/>
    </source>
</evidence>
<dbReference type="AlphaFoldDB" id="A0A517MS66"/>
<dbReference type="EMBL" id="CP036263">
    <property type="protein sequence ID" value="QDS97617.1"/>
    <property type="molecule type" value="Genomic_DNA"/>
</dbReference>
<name>A0A517MS66_9BACT</name>
<sequence>MKLDLDELTVGRMVAFVDSHLRRDGCDHTHRFASQWSREHNIDWDDLLDAFEQRGAFCDCEVVLNLQDSNLSSESESSTADHENRWLLPPNFASNFETTNRMLVARADIGKNNYASDGEWVVPAPLDAKPRKRVRKSVHYFVGLDSGLPTEIAFIQSIEPIALDKLTEKIRESTIAELQNCDDRLAGFIAKKIAKMADGAAVGTDIMDRVGVASKHKELTIHRVILRR</sequence>
<dbReference type="Pfam" id="PF10905">
    <property type="entry name" value="DUF2695"/>
    <property type="match status" value="1"/>
</dbReference>
<reference evidence="1 2" key="1">
    <citation type="submission" date="2019-02" db="EMBL/GenBank/DDBJ databases">
        <title>Deep-cultivation of Planctomycetes and their phenomic and genomic characterization uncovers novel biology.</title>
        <authorList>
            <person name="Wiegand S."/>
            <person name="Jogler M."/>
            <person name="Boedeker C."/>
            <person name="Pinto D."/>
            <person name="Vollmers J."/>
            <person name="Rivas-Marin E."/>
            <person name="Kohn T."/>
            <person name="Peeters S.H."/>
            <person name="Heuer A."/>
            <person name="Rast P."/>
            <person name="Oberbeckmann S."/>
            <person name="Bunk B."/>
            <person name="Jeske O."/>
            <person name="Meyerdierks A."/>
            <person name="Storesund J.E."/>
            <person name="Kallscheuer N."/>
            <person name="Luecker S."/>
            <person name="Lage O.M."/>
            <person name="Pohl T."/>
            <person name="Merkel B.J."/>
            <person name="Hornburger P."/>
            <person name="Mueller R.-W."/>
            <person name="Bruemmer F."/>
            <person name="Labrenz M."/>
            <person name="Spormann A.M."/>
            <person name="Op den Camp H."/>
            <person name="Overmann J."/>
            <person name="Amann R."/>
            <person name="Jetten M.S.M."/>
            <person name="Mascher T."/>
            <person name="Medema M.H."/>
            <person name="Devos D.P."/>
            <person name="Kaster A.-K."/>
            <person name="Ovreas L."/>
            <person name="Rohde M."/>
            <person name="Galperin M.Y."/>
            <person name="Jogler C."/>
        </authorList>
    </citation>
    <scope>NUCLEOTIDE SEQUENCE [LARGE SCALE GENOMIC DNA]</scope>
    <source>
        <strain evidence="1 2">HG15A2</strain>
    </source>
</reference>
<gene>
    <name evidence="1" type="ORF">HG15A2_08800</name>
</gene>
<accession>A0A517MS66</accession>
<dbReference type="InterPro" id="IPR024248">
    <property type="entry name" value="DUF2695"/>
</dbReference>
<dbReference type="RefSeq" id="WP_145058139.1">
    <property type="nucleotide sequence ID" value="NZ_CP036263.1"/>
</dbReference>
<proteinExistence type="predicted"/>
<protein>
    <recommendedName>
        <fullName evidence="3">DUF2695 domain-containing protein</fullName>
    </recommendedName>
</protein>
<dbReference type="Proteomes" id="UP000319852">
    <property type="component" value="Chromosome"/>
</dbReference>
<keyword evidence="2" id="KW-1185">Reference proteome</keyword>
<evidence type="ECO:0000313" key="1">
    <source>
        <dbReference type="EMBL" id="QDS97617.1"/>
    </source>
</evidence>